<protein>
    <submittedName>
        <fullName evidence="3">Uncharacterized protein</fullName>
    </submittedName>
</protein>
<keyword evidence="1" id="KW-0175">Coiled coil</keyword>
<evidence type="ECO:0000256" key="1">
    <source>
        <dbReference type="SAM" id="Coils"/>
    </source>
</evidence>
<dbReference type="OrthoDB" id="26862at10239"/>
<feature type="coiled-coil region" evidence="1">
    <location>
        <begin position="54"/>
        <end position="94"/>
    </location>
</feature>
<dbReference type="EMBL" id="JX238501">
    <property type="protein sequence ID" value="AGB62587.1"/>
    <property type="molecule type" value="Genomic_DNA"/>
</dbReference>
<dbReference type="RefSeq" id="YP_007349180.1">
    <property type="nucleotide sequence ID" value="NC_020081.2"/>
</dbReference>
<proteinExistence type="predicted"/>
<organism evidence="3 4">
    <name type="scientific">Bacillus phage phiAGATE</name>
    <dbReference type="NCBI Taxonomy" id="1204533"/>
    <lineage>
        <taxon>Viruses</taxon>
        <taxon>Duplodnaviria</taxon>
        <taxon>Heunggongvirae</taxon>
        <taxon>Uroviricota</taxon>
        <taxon>Caudoviricetes</taxon>
        <taxon>Herelleviridae</taxon>
        <taxon>Bastillevirinae</taxon>
        <taxon>Agatevirus</taxon>
        <taxon>Agatevirus agate</taxon>
    </lineage>
</organism>
<dbReference type="KEGG" id="vg:14516066"/>
<dbReference type="GeneID" id="14516066"/>
<evidence type="ECO:0000256" key="2">
    <source>
        <dbReference type="SAM" id="MobiDB-lite"/>
    </source>
</evidence>
<accession>L0LA67</accession>
<dbReference type="Proteomes" id="UP000010364">
    <property type="component" value="Segment"/>
</dbReference>
<sequence>MAKRKIYLWCIRTETEGVLYVDGWSSSDAPGTIPYEIEEDHPFFRSPGKYRLDNDELIYDNSRWEKDLEEEKKRQEAEKRRQEILKNIEKIFKEKDDETAGLKEKVEMLSKMNEDYIVLISELLSELGKNPLDDPPANDGGGEVPIEEEA</sequence>
<reference evidence="3" key="1">
    <citation type="submission" date="2013-11" db="EMBL/GenBank/DDBJ databases">
        <title>Discovery of phiAGATE novel phage infecting Bacillus pumilus leads to new insights in phylogeny of subfamily Spounavirinae.</title>
        <authorList>
            <person name="Barylski J."/>
            <person name="Nowicki G."/>
            <person name="Gozdzicka-Jozefiak A."/>
        </authorList>
    </citation>
    <scope>NUCLEOTIDE SEQUENCE [LARGE SCALE GENOMIC DNA]</scope>
</reference>
<feature type="region of interest" description="Disordered" evidence="2">
    <location>
        <begin position="128"/>
        <end position="150"/>
    </location>
</feature>
<name>L0LA67_9CAUD</name>
<evidence type="ECO:0000313" key="4">
    <source>
        <dbReference type="Proteomes" id="UP000010364"/>
    </source>
</evidence>
<keyword evidence="4" id="KW-1185">Reference proteome</keyword>
<evidence type="ECO:0000313" key="3">
    <source>
        <dbReference type="EMBL" id="AGB62587.1"/>
    </source>
</evidence>